<dbReference type="EMBL" id="CP041677">
    <property type="protein sequence ID" value="QDR73627.1"/>
    <property type="molecule type" value="Genomic_DNA"/>
</dbReference>
<evidence type="ECO:0000256" key="8">
    <source>
        <dbReference type="ARBA" id="ARBA00023136"/>
    </source>
</evidence>
<feature type="transmembrane region" description="Helical" evidence="10">
    <location>
        <begin position="203"/>
        <end position="226"/>
    </location>
</feature>
<comment type="subcellular location">
    <subcellularLocation>
        <location evidence="10">Cell membrane</location>
        <topology evidence="10">Multi-pass membrane protein</topology>
    </subcellularLocation>
    <subcellularLocation>
        <location evidence="1">Membrane</location>
        <topology evidence="1">Multi-pass membrane protein</topology>
    </subcellularLocation>
</comment>
<evidence type="ECO:0000256" key="5">
    <source>
        <dbReference type="ARBA" id="ARBA00022927"/>
    </source>
</evidence>
<evidence type="ECO:0000256" key="10">
    <source>
        <dbReference type="HAMAP-Rule" id="MF_01465"/>
    </source>
</evidence>
<dbReference type="RefSeq" id="WP_144227974.1">
    <property type="nucleotide sequence ID" value="NZ_CP041677.1"/>
</dbReference>
<comment type="caution">
    <text evidence="10">Lacks conserved residue(s) required for the propagation of feature annotation.</text>
</comment>
<feature type="transmembrane region" description="Helical" evidence="10">
    <location>
        <begin position="258"/>
        <end position="279"/>
    </location>
</feature>
<dbReference type="GO" id="GO:0065002">
    <property type="term" value="P:intracellular protein transmembrane transport"/>
    <property type="evidence" value="ECO:0007669"/>
    <property type="project" value="UniProtKB-UniRule"/>
</dbReference>
<feature type="transmembrane region" description="Helical" evidence="10">
    <location>
        <begin position="56"/>
        <end position="81"/>
    </location>
</feature>
<sequence>MTKIDKDHVTLVKRVFYTIGILILYRLISFVTIPGVDAKSLMKVSNSTSLTMLSMFSGGGFQTFSILSMGVTAYVTAQIIVQLLQSNVIPKLTEWSKQGQTGRNKLNQLTRWLTLILGFAQSVGVTAGINTMSTGFLLDNSWTNYVVIGMVLTAGTFLAMWMGDQITEKGVGNGVSVIICAGIVSRWPELWNQLMKLINKSRVATPVLLTTLIIGLLLLVLLIVWFNNSERRIPIQYARHETGTGSESFLPFKVNVPGVVPIIFASSILAIPQTILMFFKNESSKIWYRVLANFFTLSTSTGVLIYGLLIIVFTYLYSSIQIEPGKLAENFQRQEAYIPGVYPGNPTANYVQAVLNELALPGSLFLVVISVVPLLISNRMSPSIQLGISGSSLLIVVGVITEMVRQIKGLVTKNEYPGFLNKEYSFKE</sequence>
<comment type="similarity">
    <text evidence="2 10 11">Belongs to the SecY/SEC61-alpha family.</text>
</comment>
<evidence type="ECO:0000256" key="2">
    <source>
        <dbReference type="ARBA" id="ARBA00005751"/>
    </source>
</evidence>
<accession>A0A517D8Q7</accession>
<dbReference type="GO" id="GO:0006605">
    <property type="term" value="P:protein targeting"/>
    <property type="evidence" value="ECO:0007669"/>
    <property type="project" value="UniProtKB-UniRule"/>
</dbReference>
<evidence type="ECO:0000256" key="1">
    <source>
        <dbReference type="ARBA" id="ARBA00004141"/>
    </source>
</evidence>
<keyword evidence="6 10" id="KW-1133">Transmembrane helix</keyword>
<geneLocation type="plasmid" evidence="12 13">
    <name>unnamed</name>
</geneLocation>
<name>A0A517D8Q7_LIMRT</name>
<gene>
    <name evidence="10 12" type="primary">secY</name>
    <name evidence="12" type="ORF">FOD75_11055</name>
</gene>
<feature type="transmembrane region" description="Helical" evidence="10">
    <location>
        <begin position="291"/>
        <end position="317"/>
    </location>
</feature>
<organism evidence="12 13">
    <name type="scientific">Limosilactobacillus reuteri</name>
    <name type="common">Lactobacillus reuteri</name>
    <dbReference type="NCBI Taxonomy" id="1598"/>
    <lineage>
        <taxon>Bacteria</taxon>
        <taxon>Bacillati</taxon>
        <taxon>Bacillota</taxon>
        <taxon>Bacilli</taxon>
        <taxon>Lactobacillales</taxon>
        <taxon>Lactobacillaceae</taxon>
        <taxon>Limosilactobacillus</taxon>
    </lineage>
</organism>
<dbReference type="PRINTS" id="PR00303">
    <property type="entry name" value="SECYTRNLCASE"/>
</dbReference>
<protein>
    <recommendedName>
        <fullName evidence="9 10">Protein translocase subunit SecY</fullName>
    </recommendedName>
</protein>
<dbReference type="PANTHER" id="PTHR10906">
    <property type="entry name" value="SECY/SEC61-ALPHA FAMILY MEMBER"/>
    <property type="match status" value="1"/>
</dbReference>
<feature type="transmembrane region" description="Helical" evidence="10">
    <location>
        <begin position="358"/>
        <end position="376"/>
    </location>
</feature>
<dbReference type="HAMAP" id="MF_01465">
    <property type="entry name" value="SecY"/>
    <property type="match status" value="1"/>
</dbReference>
<dbReference type="InterPro" id="IPR030659">
    <property type="entry name" value="SecY_CS"/>
</dbReference>
<keyword evidence="5 10" id="KW-0653">Protein transport</keyword>
<feature type="transmembrane region" description="Helical" evidence="10">
    <location>
        <begin position="112"/>
        <end position="130"/>
    </location>
</feature>
<dbReference type="Proteomes" id="UP000316394">
    <property type="component" value="Plasmid unnamed"/>
</dbReference>
<dbReference type="NCBIfam" id="TIGR00967">
    <property type="entry name" value="3a0501s007"/>
    <property type="match status" value="1"/>
</dbReference>
<dbReference type="Gene3D" id="1.10.3370.10">
    <property type="entry name" value="SecY subunit domain"/>
    <property type="match status" value="1"/>
</dbReference>
<evidence type="ECO:0000256" key="3">
    <source>
        <dbReference type="ARBA" id="ARBA00022448"/>
    </source>
</evidence>
<feature type="transmembrane region" description="Helical" evidence="10">
    <location>
        <begin position="15"/>
        <end position="36"/>
    </location>
</feature>
<keyword evidence="10" id="KW-1003">Cell membrane</keyword>
<evidence type="ECO:0000313" key="13">
    <source>
        <dbReference type="Proteomes" id="UP000316394"/>
    </source>
</evidence>
<evidence type="ECO:0000256" key="9">
    <source>
        <dbReference type="ARBA" id="ARBA00039733"/>
    </source>
</evidence>
<dbReference type="AlphaFoldDB" id="A0A517D8Q7"/>
<comment type="subunit">
    <text evidence="10">Component of the Sec protein translocase complex. Heterotrimer consisting of SecY, SecE and SecG subunits. The heterotrimers can form oligomers, although 1 heterotrimer is thought to be able to translocate proteins. Interacts with the ribosome. Interacts with SecDF, and other proteins may be involved. Interacts with SecA.</text>
</comment>
<keyword evidence="12" id="KW-0614">Plasmid</keyword>
<evidence type="ECO:0000256" key="6">
    <source>
        <dbReference type="ARBA" id="ARBA00022989"/>
    </source>
</evidence>
<dbReference type="GO" id="GO:0043952">
    <property type="term" value="P:protein transport by the Sec complex"/>
    <property type="evidence" value="ECO:0007669"/>
    <property type="project" value="UniProtKB-UniRule"/>
</dbReference>
<dbReference type="PROSITE" id="PS00756">
    <property type="entry name" value="SECY_2"/>
    <property type="match status" value="1"/>
</dbReference>
<keyword evidence="7 10" id="KW-0811">Translocation</keyword>
<evidence type="ECO:0000256" key="7">
    <source>
        <dbReference type="ARBA" id="ARBA00023010"/>
    </source>
</evidence>
<keyword evidence="3 10" id="KW-0813">Transport</keyword>
<reference evidence="12 13" key="1">
    <citation type="submission" date="2019-07" db="EMBL/GenBank/DDBJ databases">
        <title>Gastrointestinal microbiota of Peromyscus leucopus, the white-footed mouse.</title>
        <authorList>
            <person name="Milovic A."/>
            <person name="Bassam K."/>
            <person name="Barbour A.G."/>
        </authorList>
    </citation>
    <scope>NUCLEOTIDE SEQUENCE [LARGE SCALE GENOMIC DNA]</scope>
    <source>
        <strain evidence="12 13">LL7</strain>
        <plasmid evidence="12 13">unnamed</plasmid>
    </source>
</reference>
<dbReference type="InterPro" id="IPR026593">
    <property type="entry name" value="SecY"/>
</dbReference>
<comment type="function">
    <text evidence="10">The central subunit of the protein translocation channel SecYEG. Consists of two halves formed by TMs 1-5 and 6-10. These two domains form a lateral gate at the front which open onto the bilayer between TMs 2 and 7, and are clamped together by SecE at the back. The channel is closed by both a pore ring composed of hydrophobic SecY resides and a short helix (helix 2A) on the extracellular side of the membrane which forms a plug. The plug probably moves laterally to allow the channel to open. The ring and the pore may move independently.</text>
</comment>
<dbReference type="InterPro" id="IPR023201">
    <property type="entry name" value="SecY_dom_sf"/>
</dbReference>
<proteinExistence type="inferred from homology"/>
<dbReference type="PIRSF" id="PIRSF004557">
    <property type="entry name" value="SecY"/>
    <property type="match status" value="1"/>
</dbReference>
<dbReference type="GO" id="GO:0005886">
    <property type="term" value="C:plasma membrane"/>
    <property type="evidence" value="ECO:0007669"/>
    <property type="project" value="UniProtKB-SubCell"/>
</dbReference>
<evidence type="ECO:0000256" key="11">
    <source>
        <dbReference type="RuleBase" id="RU004349"/>
    </source>
</evidence>
<dbReference type="Pfam" id="PF00344">
    <property type="entry name" value="SecY"/>
    <property type="match status" value="1"/>
</dbReference>
<evidence type="ECO:0000313" key="12">
    <source>
        <dbReference type="EMBL" id="QDR73627.1"/>
    </source>
</evidence>
<dbReference type="InterPro" id="IPR002208">
    <property type="entry name" value="SecY/SEC61-alpha"/>
</dbReference>
<keyword evidence="4 10" id="KW-0812">Transmembrane</keyword>
<feature type="transmembrane region" description="Helical" evidence="10">
    <location>
        <begin position="142"/>
        <end position="161"/>
    </location>
</feature>
<dbReference type="FunFam" id="1.10.3370.10:FF:000001">
    <property type="entry name" value="Preprotein translocase subunit SecY"/>
    <property type="match status" value="1"/>
</dbReference>
<dbReference type="SUPFAM" id="SSF103491">
    <property type="entry name" value="Preprotein translocase SecY subunit"/>
    <property type="match status" value="1"/>
</dbReference>
<evidence type="ECO:0000256" key="4">
    <source>
        <dbReference type="ARBA" id="ARBA00022692"/>
    </source>
</evidence>
<keyword evidence="8 10" id="KW-0472">Membrane</keyword>